<keyword evidence="1" id="KW-0001">2Fe-2S</keyword>
<keyword evidence="4" id="KW-0411">Iron-sulfur</keyword>
<dbReference type="InterPro" id="IPR017941">
    <property type="entry name" value="Rieske_2Fe-2S"/>
</dbReference>
<dbReference type="SUPFAM" id="SSF51905">
    <property type="entry name" value="FAD/NAD(P)-binding domain"/>
    <property type="match status" value="1"/>
</dbReference>
<dbReference type="GO" id="GO:0004497">
    <property type="term" value="F:monooxygenase activity"/>
    <property type="evidence" value="ECO:0007669"/>
    <property type="project" value="UniProtKB-ARBA"/>
</dbReference>
<evidence type="ECO:0000313" key="7">
    <source>
        <dbReference type="EMBL" id="TLP79451.1"/>
    </source>
</evidence>
<protein>
    <submittedName>
        <fullName evidence="7">FAD-dependent oxidoreductase</fullName>
    </submittedName>
</protein>
<dbReference type="Proteomes" id="UP000306544">
    <property type="component" value="Unassembled WGS sequence"/>
</dbReference>
<feature type="region of interest" description="Disordered" evidence="5">
    <location>
        <begin position="1"/>
        <end position="20"/>
    </location>
</feature>
<evidence type="ECO:0000256" key="2">
    <source>
        <dbReference type="ARBA" id="ARBA00022723"/>
    </source>
</evidence>
<keyword evidence="3" id="KW-0408">Iron</keyword>
<dbReference type="AlphaFoldDB" id="A0A5R9AL77"/>
<feature type="domain" description="Rieske" evidence="6">
    <location>
        <begin position="412"/>
        <end position="494"/>
    </location>
</feature>
<dbReference type="PRINTS" id="PR00420">
    <property type="entry name" value="RNGMNOXGNASE"/>
</dbReference>
<name>A0A5R9AL77_9MICC</name>
<evidence type="ECO:0000256" key="4">
    <source>
        <dbReference type="ARBA" id="ARBA00023014"/>
    </source>
</evidence>
<keyword evidence="8" id="KW-1185">Reference proteome</keyword>
<dbReference type="OrthoDB" id="9767869at2"/>
<accession>A0A5R9AL77</accession>
<organism evidence="7 8">
    <name type="scientific">Nesterenkonia sphaerica</name>
    <dbReference type="NCBI Taxonomy" id="1804988"/>
    <lineage>
        <taxon>Bacteria</taxon>
        <taxon>Bacillati</taxon>
        <taxon>Actinomycetota</taxon>
        <taxon>Actinomycetes</taxon>
        <taxon>Micrococcales</taxon>
        <taxon>Micrococcaceae</taxon>
        <taxon>Nesterenkonia</taxon>
    </lineage>
</organism>
<proteinExistence type="predicted"/>
<dbReference type="PANTHER" id="PTHR13847:SF274">
    <property type="entry name" value="RIESKE 2FE-2S IRON-SULFUR PROTEIN YHFW-RELATED"/>
    <property type="match status" value="1"/>
</dbReference>
<dbReference type="Pfam" id="PF00355">
    <property type="entry name" value="Rieske"/>
    <property type="match status" value="1"/>
</dbReference>
<dbReference type="Gene3D" id="3.50.50.60">
    <property type="entry name" value="FAD/NAD(P)-binding domain"/>
    <property type="match status" value="1"/>
</dbReference>
<dbReference type="GO" id="GO:0046872">
    <property type="term" value="F:metal ion binding"/>
    <property type="evidence" value="ECO:0007669"/>
    <property type="project" value="UniProtKB-KW"/>
</dbReference>
<evidence type="ECO:0000256" key="1">
    <source>
        <dbReference type="ARBA" id="ARBA00022714"/>
    </source>
</evidence>
<dbReference type="GO" id="GO:0051537">
    <property type="term" value="F:2 iron, 2 sulfur cluster binding"/>
    <property type="evidence" value="ECO:0007669"/>
    <property type="project" value="UniProtKB-KW"/>
</dbReference>
<keyword evidence="2" id="KW-0479">Metal-binding</keyword>
<evidence type="ECO:0000256" key="5">
    <source>
        <dbReference type="SAM" id="MobiDB-lite"/>
    </source>
</evidence>
<evidence type="ECO:0000256" key="3">
    <source>
        <dbReference type="ARBA" id="ARBA00023004"/>
    </source>
</evidence>
<dbReference type="InterPro" id="IPR006076">
    <property type="entry name" value="FAD-dep_OxRdtase"/>
</dbReference>
<dbReference type="InterPro" id="IPR036188">
    <property type="entry name" value="FAD/NAD-bd_sf"/>
</dbReference>
<dbReference type="Pfam" id="PF01266">
    <property type="entry name" value="DAO"/>
    <property type="match status" value="1"/>
</dbReference>
<dbReference type="EMBL" id="VAWA01000002">
    <property type="protein sequence ID" value="TLP79451.1"/>
    <property type="molecule type" value="Genomic_DNA"/>
</dbReference>
<dbReference type="InterPro" id="IPR036922">
    <property type="entry name" value="Rieske_2Fe-2S_sf"/>
</dbReference>
<sequence>MSSLWFDTQSVSLPGQEPVTPGSQWDSVVVGAGLTGLTTAVLLARAGHQVLVLEARSVGAVATGHTTGKVSLLQGGNLAAILSARSVETLQAYVEGNREAQSWLLRYLQDRGVEYQDRPAYIYAEDSAGSLEEELDACHQAGLDAAWAEPAELPYAVGAAVELKDQAQIHPLAVLQSLAEELVERGGHIAQGIRMQGATTGKPVVVKTSAGEFSADQVVLATGAPALDRGGHFARMKGLRSYAQAYRLPQGMTVPQGMYLGLDQPGRSLRSAPVNGEELLLVGGNGHQVGRAGSPAAAQRDLESWTQRRFPGAQRTHAWSAQDYQPADSVPYFGLLPQSGGRIYVATGFNKWGMTNGVAAALAITGQILGGHMPWAQALSQRPPSVKGLATAAKDNASIGARMTRDWIQTELHALPDDPPGEGQGTVGRVHGRPVGVSTVDGVTRRVSAVCPHMGGVVTWNDAECSWDCPLHASRFAADGQVLEGPAVNHLEPE</sequence>
<dbReference type="PANTHER" id="PTHR13847">
    <property type="entry name" value="SARCOSINE DEHYDROGENASE-RELATED"/>
    <property type="match status" value="1"/>
</dbReference>
<reference evidence="7 8" key="1">
    <citation type="submission" date="2019-05" db="EMBL/GenBank/DDBJ databases">
        <title>Nesterenkonia sp. GY239, isolated from the Southern Atlantic Ocean.</title>
        <authorList>
            <person name="Zhang G."/>
        </authorList>
    </citation>
    <scope>NUCLEOTIDE SEQUENCE [LARGE SCALE GENOMIC DNA]</scope>
    <source>
        <strain evidence="7 8">GY239</strain>
    </source>
</reference>
<dbReference type="GO" id="GO:0005737">
    <property type="term" value="C:cytoplasm"/>
    <property type="evidence" value="ECO:0007669"/>
    <property type="project" value="TreeGrafter"/>
</dbReference>
<dbReference type="Gene3D" id="2.102.10.10">
    <property type="entry name" value="Rieske [2Fe-2S] iron-sulphur domain"/>
    <property type="match status" value="1"/>
</dbReference>
<dbReference type="Gene3D" id="3.30.9.10">
    <property type="entry name" value="D-Amino Acid Oxidase, subunit A, domain 2"/>
    <property type="match status" value="1"/>
</dbReference>
<dbReference type="GO" id="GO:0016705">
    <property type="term" value="F:oxidoreductase activity, acting on paired donors, with incorporation or reduction of molecular oxygen"/>
    <property type="evidence" value="ECO:0007669"/>
    <property type="project" value="UniProtKB-ARBA"/>
</dbReference>
<evidence type="ECO:0000259" key="6">
    <source>
        <dbReference type="PROSITE" id="PS51296"/>
    </source>
</evidence>
<feature type="region of interest" description="Disordered" evidence="5">
    <location>
        <begin position="415"/>
        <end position="434"/>
    </location>
</feature>
<feature type="compositionally biased region" description="Polar residues" evidence="5">
    <location>
        <begin position="1"/>
        <end position="13"/>
    </location>
</feature>
<dbReference type="SUPFAM" id="SSF50022">
    <property type="entry name" value="ISP domain"/>
    <property type="match status" value="1"/>
</dbReference>
<dbReference type="PROSITE" id="PS51296">
    <property type="entry name" value="RIESKE"/>
    <property type="match status" value="1"/>
</dbReference>
<evidence type="ECO:0000313" key="8">
    <source>
        <dbReference type="Proteomes" id="UP000306544"/>
    </source>
</evidence>
<gene>
    <name evidence="7" type="ORF">FEF27_02330</name>
</gene>
<comment type="caution">
    <text evidence="7">The sequence shown here is derived from an EMBL/GenBank/DDBJ whole genome shotgun (WGS) entry which is preliminary data.</text>
</comment>